<reference evidence="6" key="1">
    <citation type="submission" date="2022-06" db="EMBL/GenBank/DDBJ databases">
        <title>Complete genome sequence of Streptomyces nigrescens HEK616.</title>
        <authorList>
            <person name="Asamizu S."/>
            <person name="Onaka H."/>
        </authorList>
    </citation>
    <scope>NUCLEOTIDE SEQUENCE</scope>
    <source>
        <strain evidence="6">HEK616</strain>
    </source>
</reference>
<evidence type="ECO:0000256" key="1">
    <source>
        <dbReference type="ARBA" id="ARBA00022598"/>
    </source>
</evidence>
<dbReference type="PANTHER" id="PTHR43585:SF2">
    <property type="entry name" value="ATP-GRASP ENZYME FSQD"/>
    <property type="match status" value="1"/>
</dbReference>
<dbReference type="SMART" id="SM01209">
    <property type="entry name" value="GARS_A"/>
    <property type="match status" value="1"/>
</dbReference>
<dbReference type="InterPro" id="IPR040570">
    <property type="entry name" value="LAL_C2"/>
</dbReference>
<evidence type="ECO:0000313" key="7">
    <source>
        <dbReference type="Proteomes" id="UP001059597"/>
    </source>
</evidence>
<protein>
    <recommendedName>
        <fullName evidence="5">ATP-grasp domain-containing protein</fullName>
    </recommendedName>
</protein>
<dbReference type="InterPro" id="IPR052032">
    <property type="entry name" value="ATP-dep_AA_Ligase"/>
</dbReference>
<evidence type="ECO:0000313" key="6">
    <source>
        <dbReference type="EMBL" id="BDM69101.1"/>
    </source>
</evidence>
<proteinExistence type="predicted"/>
<keyword evidence="3 4" id="KW-0067">ATP-binding</keyword>
<dbReference type="Gene3D" id="3.30.1490.20">
    <property type="entry name" value="ATP-grasp fold, A domain"/>
    <property type="match status" value="2"/>
</dbReference>
<evidence type="ECO:0000256" key="4">
    <source>
        <dbReference type="PROSITE-ProRule" id="PRU00409"/>
    </source>
</evidence>
<sequence>MPEHVLVLHRWTDRYADYAAYFDHSVHRVSYLTTERAARHLPVEQAAAVRLVDSTENVKEVRAALDTLVERLGPPTRIVALQETDLDLAADLRDAFGLPGQRAEDLLPLRDKLLMAQRLEAAGLPVPPTAAATGPDAVAAFAARHGWPVLLKPRRGTASAGITRLDSPDDLGRHAFPPETGMLVQQWRPDQVLHVDGVHTGDRLGPWRASRYLHTCLEFTTGAALGSVEIDDPALLARIGGLTAAATEALFTGPSVFHLELFESERGDLTVLEIGARPGGAEVPFVWREVHGIDLMAAAFAHQAGTPDPTAGAHPAPDEVAGWLLVPPSVPAPCRVRDITGYPADDGPYAQVLPERGTLMRGGGYEHAGARFRFRGRSSAEVTAALHRTLRTARLDCTPVDPAAPARLVLVGCGNPPYRAYALDTVAGRVTTALVQSTEPDWQRRYLADRFRTADTSDATATTRAIADLLAGHPGPGAVLTWDETLLESTAEAARRLGLPHMSPEAARRCRDKLATRRLLAAAGVPSARFHEVHTPDEAVAASEELGRPVVVKPRALAGSIGVTLAGDPEQVRHAFDQARTAAFPGIPATAGAIVEEYLTGPEISVDCAVADGTVRIVNVARKRLGFAPYFEETGHLVAPWRHEPWADEVRSVVTDAHTALGIRTGLTHTELRLTPTGPRVVEVNGRLGGDFIPLLGTLATGVDPVAAAADLALGRTPELTPHHDRCAEVSFVYPEHDGTVRSLDLTTAATVPGIVRAVPLAAPGTTLRLPPRGIVPRLAALIAVGDTPEECATALTGARHAVRHSLTPLLRPSTPTKDNRP</sequence>
<dbReference type="Proteomes" id="UP001059597">
    <property type="component" value="Chromosome"/>
</dbReference>
<dbReference type="InterPro" id="IPR011761">
    <property type="entry name" value="ATP-grasp"/>
</dbReference>
<dbReference type="PROSITE" id="PS50975">
    <property type="entry name" value="ATP_GRASP"/>
    <property type="match status" value="2"/>
</dbReference>
<dbReference type="EMBL" id="AP026073">
    <property type="protein sequence ID" value="BDM69101.1"/>
    <property type="molecule type" value="Genomic_DNA"/>
</dbReference>
<keyword evidence="7" id="KW-1185">Reference proteome</keyword>
<dbReference type="Pfam" id="PF13535">
    <property type="entry name" value="ATP-grasp_4"/>
    <property type="match status" value="1"/>
</dbReference>
<name>A0ABM7ZRY5_STRNI</name>
<dbReference type="RefSeq" id="WP_261953034.1">
    <property type="nucleotide sequence ID" value="NZ_AP026073.1"/>
</dbReference>
<dbReference type="PANTHER" id="PTHR43585">
    <property type="entry name" value="FUMIPYRROLE BIOSYNTHESIS PROTEIN C"/>
    <property type="match status" value="1"/>
</dbReference>
<dbReference type="SUPFAM" id="SSF56059">
    <property type="entry name" value="Glutathione synthetase ATP-binding domain-like"/>
    <property type="match status" value="2"/>
</dbReference>
<dbReference type="Gene3D" id="3.40.50.20">
    <property type="match status" value="2"/>
</dbReference>
<evidence type="ECO:0000256" key="2">
    <source>
        <dbReference type="ARBA" id="ARBA00022741"/>
    </source>
</evidence>
<organism evidence="6 7">
    <name type="scientific">Streptomyces nigrescens</name>
    <dbReference type="NCBI Taxonomy" id="1920"/>
    <lineage>
        <taxon>Bacteria</taxon>
        <taxon>Bacillati</taxon>
        <taxon>Actinomycetota</taxon>
        <taxon>Actinomycetes</taxon>
        <taxon>Kitasatosporales</taxon>
        <taxon>Streptomycetaceae</taxon>
        <taxon>Streptomyces</taxon>
    </lineage>
</organism>
<evidence type="ECO:0000259" key="5">
    <source>
        <dbReference type="PROSITE" id="PS50975"/>
    </source>
</evidence>
<feature type="domain" description="ATP-grasp" evidence="5">
    <location>
        <begin position="517"/>
        <end position="714"/>
    </location>
</feature>
<dbReference type="Pfam" id="PF18603">
    <property type="entry name" value="LAL_C2"/>
    <property type="match status" value="1"/>
</dbReference>
<feature type="domain" description="ATP-grasp" evidence="5">
    <location>
        <begin position="116"/>
        <end position="304"/>
    </location>
</feature>
<accession>A0ABM7ZRY5</accession>
<gene>
    <name evidence="6" type="ORF">HEK616_25880</name>
</gene>
<dbReference type="Gene3D" id="3.30.470.20">
    <property type="entry name" value="ATP-grasp fold, B domain"/>
    <property type="match status" value="2"/>
</dbReference>
<keyword evidence="1" id="KW-0436">Ligase</keyword>
<dbReference type="InterPro" id="IPR013815">
    <property type="entry name" value="ATP_grasp_subdomain_1"/>
</dbReference>
<keyword evidence="2 4" id="KW-0547">Nucleotide-binding</keyword>
<evidence type="ECO:0000256" key="3">
    <source>
        <dbReference type="ARBA" id="ARBA00022840"/>
    </source>
</evidence>